<sequence length="122" mass="14429">MENVIRKLTEIKSQLDNPSPYKDTDKIQEDFEKHFLNLSDDEDSLTGDFNTYCMNIAGTLSFVLAGNTNKIPKSQIKLLQKSFFDLFNQYKFFEDKIGNYKDFYDEYIKFEETRKLLLLVVK</sequence>
<dbReference type="RefSeq" id="WP_273848117.1">
    <property type="nucleotide sequence ID" value="NZ_JAQQWT010000051.1"/>
</dbReference>
<dbReference type="Pfam" id="PF14176">
    <property type="entry name" value="YxiJ"/>
    <property type="match status" value="1"/>
</dbReference>
<dbReference type="Proteomes" id="UP001589833">
    <property type="component" value="Unassembled WGS sequence"/>
</dbReference>
<keyword evidence="2" id="KW-1185">Reference proteome</keyword>
<reference evidence="1 2" key="1">
    <citation type="submission" date="2024-09" db="EMBL/GenBank/DDBJ databases">
        <authorList>
            <person name="Sun Q."/>
            <person name="Mori K."/>
        </authorList>
    </citation>
    <scope>NUCLEOTIDE SEQUENCE [LARGE SCALE GENOMIC DNA]</scope>
    <source>
        <strain evidence="1 2">NCAIM B.02301</strain>
    </source>
</reference>
<comment type="caution">
    <text evidence="1">The sequence shown here is derived from an EMBL/GenBank/DDBJ whole genome shotgun (WGS) entry which is preliminary data.</text>
</comment>
<evidence type="ECO:0000313" key="1">
    <source>
        <dbReference type="EMBL" id="MFC0561438.1"/>
    </source>
</evidence>
<proteinExistence type="predicted"/>
<organism evidence="1 2">
    <name type="scientific">Halalkalibacter alkalisediminis</name>
    <dbReference type="NCBI Taxonomy" id="935616"/>
    <lineage>
        <taxon>Bacteria</taxon>
        <taxon>Bacillati</taxon>
        <taxon>Bacillota</taxon>
        <taxon>Bacilli</taxon>
        <taxon>Bacillales</taxon>
        <taxon>Bacillaceae</taxon>
        <taxon>Halalkalibacter</taxon>
    </lineage>
</organism>
<evidence type="ECO:0000313" key="2">
    <source>
        <dbReference type="Proteomes" id="UP001589833"/>
    </source>
</evidence>
<protein>
    <submittedName>
        <fullName evidence="1">YxiJ family protein</fullName>
    </submittedName>
</protein>
<dbReference type="EMBL" id="JBHLTR010000059">
    <property type="protein sequence ID" value="MFC0561438.1"/>
    <property type="molecule type" value="Genomic_DNA"/>
</dbReference>
<name>A0ABV6NMT1_9BACI</name>
<dbReference type="InterPro" id="IPR025551">
    <property type="entry name" value="WapI/YxiJ-like"/>
</dbReference>
<accession>A0ABV6NMT1</accession>
<gene>
    <name evidence="1" type="ORF">ACFFH4_21195</name>
</gene>